<feature type="compositionally biased region" description="Polar residues" evidence="8">
    <location>
        <begin position="241"/>
        <end position="252"/>
    </location>
</feature>
<evidence type="ECO:0000256" key="2">
    <source>
        <dbReference type="ARBA" id="ARBA00023012"/>
    </source>
</evidence>
<comment type="caution">
    <text evidence="11">The sequence shown here is derived from an EMBL/GenBank/DDBJ whole genome shotgun (WGS) entry which is preliminary data.</text>
</comment>
<evidence type="ECO:0000256" key="6">
    <source>
        <dbReference type="PROSITE-ProRule" id="PRU00169"/>
    </source>
</evidence>
<evidence type="ECO:0000256" key="5">
    <source>
        <dbReference type="ARBA" id="ARBA00023163"/>
    </source>
</evidence>
<dbReference type="EMBL" id="JAGGJU010000013">
    <property type="protein sequence ID" value="MBP1852818.1"/>
    <property type="molecule type" value="Genomic_DNA"/>
</dbReference>
<reference evidence="11 12" key="1">
    <citation type="submission" date="2021-03" db="EMBL/GenBank/DDBJ databases">
        <title>Genomic Encyclopedia of Type Strains, Phase IV (KMG-IV): sequencing the most valuable type-strain genomes for metagenomic binning, comparative biology and taxonomic classification.</title>
        <authorList>
            <person name="Goeker M."/>
        </authorList>
    </citation>
    <scope>NUCLEOTIDE SEQUENCE [LARGE SCALE GENOMIC DNA]</scope>
    <source>
        <strain evidence="11 12">DSM 21600</strain>
    </source>
</reference>
<proteinExistence type="predicted"/>
<keyword evidence="1 6" id="KW-0597">Phosphoprotein</keyword>
<dbReference type="CDD" id="cd00383">
    <property type="entry name" value="trans_reg_C"/>
    <property type="match status" value="1"/>
</dbReference>
<keyword evidence="5" id="KW-0804">Transcription</keyword>
<evidence type="ECO:0000259" key="10">
    <source>
        <dbReference type="PROSITE" id="PS51755"/>
    </source>
</evidence>
<dbReference type="Proteomes" id="UP000759443">
    <property type="component" value="Unassembled WGS sequence"/>
</dbReference>
<dbReference type="InterPro" id="IPR039420">
    <property type="entry name" value="WalR-like"/>
</dbReference>
<feature type="modified residue" description="4-aspartylphosphate" evidence="6">
    <location>
        <position position="61"/>
    </location>
</feature>
<evidence type="ECO:0000313" key="11">
    <source>
        <dbReference type="EMBL" id="MBP1852818.1"/>
    </source>
</evidence>
<keyword evidence="2" id="KW-0902">Two-component regulatory system</keyword>
<evidence type="ECO:0000256" key="1">
    <source>
        <dbReference type="ARBA" id="ARBA00022553"/>
    </source>
</evidence>
<feature type="domain" description="OmpR/PhoB-type" evidence="10">
    <location>
        <begin position="138"/>
        <end position="236"/>
    </location>
</feature>
<keyword evidence="3" id="KW-0805">Transcription regulation</keyword>
<keyword evidence="4 7" id="KW-0238">DNA-binding</keyword>
<dbReference type="RefSeq" id="WP_209947966.1">
    <property type="nucleotide sequence ID" value="NZ_JAGGJU010000013.1"/>
</dbReference>
<protein>
    <submittedName>
        <fullName evidence="11">Two-component system phosphate regulon response regulator PhoB</fullName>
    </submittedName>
</protein>
<dbReference type="InterPro" id="IPR001867">
    <property type="entry name" value="OmpR/PhoB-type_DNA-bd"/>
</dbReference>
<dbReference type="InterPro" id="IPR036388">
    <property type="entry name" value="WH-like_DNA-bd_sf"/>
</dbReference>
<feature type="compositionally biased region" description="Basic and acidic residues" evidence="8">
    <location>
        <begin position="253"/>
        <end position="265"/>
    </location>
</feature>
<dbReference type="InterPro" id="IPR001789">
    <property type="entry name" value="Sig_transdc_resp-reg_receiver"/>
</dbReference>
<dbReference type="SUPFAM" id="SSF46894">
    <property type="entry name" value="C-terminal effector domain of the bipartite response regulators"/>
    <property type="match status" value="1"/>
</dbReference>
<feature type="DNA-binding region" description="OmpR/PhoB-type" evidence="7">
    <location>
        <begin position="138"/>
        <end position="236"/>
    </location>
</feature>
<organism evidence="11 12">
    <name type="scientific">Rhizobium halophytocola</name>
    <dbReference type="NCBI Taxonomy" id="735519"/>
    <lineage>
        <taxon>Bacteria</taxon>
        <taxon>Pseudomonadati</taxon>
        <taxon>Pseudomonadota</taxon>
        <taxon>Alphaproteobacteria</taxon>
        <taxon>Hyphomicrobiales</taxon>
        <taxon>Rhizobiaceae</taxon>
        <taxon>Rhizobium/Agrobacterium group</taxon>
        <taxon>Rhizobium</taxon>
    </lineage>
</organism>
<dbReference type="InterPro" id="IPR016032">
    <property type="entry name" value="Sig_transdc_resp-reg_C-effctor"/>
</dbReference>
<accession>A0ABS4E4H8</accession>
<dbReference type="PANTHER" id="PTHR48111:SF1">
    <property type="entry name" value="TWO-COMPONENT RESPONSE REGULATOR ORR33"/>
    <property type="match status" value="1"/>
</dbReference>
<evidence type="ECO:0000259" key="9">
    <source>
        <dbReference type="PROSITE" id="PS50110"/>
    </source>
</evidence>
<evidence type="ECO:0000256" key="3">
    <source>
        <dbReference type="ARBA" id="ARBA00023015"/>
    </source>
</evidence>
<dbReference type="SMART" id="SM00862">
    <property type="entry name" value="Trans_reg_C"/>
    <property type="match status" value="1"/>
</dbReference>
<dbReference type="InterPro" id="IPR011006">
    <property type="entry name" value="CheY-like_superfamily"/>
</dbReference>
<evidence type="ECO:0000256" key="4">
    <source>
        <dbReference type="ARBA" id="ARBA00023125"/>
    </source>
</evidence>
<dbReference type="SUPFAM" id="SSF52172">
    <property type="entry name" value="CheY-like"/>
    <property type="match status" value="1"/>
</dbReference>
<feature type="domain" description="Response regulatory" evidence="9">
    <location>
        <begin position="13"/>
        <end position="126"/>
    </location>
</feature>
<name>A0ABS4E4H8_9HYPH</name>
<dbReference type="PROSITE" id="PS51755">
    <property type="entry name" value="OMPR_PHOB"/>
    <property type="match status" value="1"/>
</dbReference>
<dbReference type="PROSITE" id="PS50110">
    <property type="entry name" value="RESPONSE_REGULATORY"/>
    <property type="match status" value="1"/>
</dbReference>
<feature type="region of interest" description="Disordered" evidence="8">
    <location>
        <begin position="238"/>
        <end position="265"/>
    </location>
</feature>
<gene>
    <name evidence="11" type="ORF">J2Z17_004277</name>
</gene>
<dbReference type="Gene3D" id="1.10.10.10">
    <property type="entry name" value="Winged helix-like DNA-binding domain superfamily/Winged helix DNA-binding domain"/>
    <property type="match status" value="1"/>
</dbReference>
<dbReference type="Pfam" id="PF00486">
    <property type="entry name" value="Trans_reg_C"/>
    <property type="match status" value="1"/>
</dbReference>
<sequence length="265" mass="29034">MSEETTQQNAGRVILIGSDEPERGLMLRYMLASQGFSGVPVGLADIADLAKQTAPDAILLDLGGVDAVDFISALRRDAGLTRTSIVALVGPGAAKTEPGLLDTVVDVWFTRPIEPHTYLLALSRLLDAKRHARIQPAPTVLHYGSLRLDRGTRRIDYAGKRLTFTEREFNLLQRLMATPQLVLSRRELAESAWPARVFVDPRTVNVHVGRLRRKLSAATGLTLVRTIRGAGYAFGLEDVSQPENGQNNGEATSQERPDHHRGTGR</sequence>
<dbReference type="PANTHER" id="PTHR48111">
    <property type="entry name" value="REGULATOR OF RPOS"/>
    <property type="match status" value="1"/>
</dbReference>
<evidence type="ECO:0000313" key="12">
    <source>
        <dbReference type="Proteomes" id="UP000759443"/>
    </source>
</evidence>
<keyword evidence="12" id="KW-1185">Reference proteome</keyword>
<evidence type="ECO:0000256" key="8">
    <source>
        <dbReference type="SAM" id="MobiDB-lite"/>
    </source>
</evidence>
<evidence type="ECO:0000256" key="7">
    <source>
        <dbReference type="PROSITE-ProRule" id="PRU01091"/>
    </source>
</evidence>
<dbReference type="Gene3D" id="3.40.50.2300">
    <property type="match status" value="1"/>
</dbReference>